<accession>A0A7R8ZH26</accession>
<evidence type="ECO:0000256" key="1">
    <source>
        <dbReference type="SAM" id="MobiDB-lite"/>
    </source>
</evidence>
<proteinExistence type="predicted"/>
<feature type="region of interest" description="Disordered" evidence="1">
    <location>
        <begin position="1"/>
        <end position="21"/>
    </location>
</feature>
<protein>
    <submittedName>
        <fullName evidence="2">Uncharacterized protein</fullName>
    </submittedName>
</protein>
<organism evidence="2">
    <name type="scientific">Timema douglasi</name>
    <name type="common">Walking stick</name>
    <dbReference type="NCBI Taxonomy" id="61478"/>
    <lineage>
        <taxon>Eukaryota</taxon>
        <taxon>Metazoa</taxon>
        <taxon>Ecdysozoa</taxon>
        <taxon>Arthropoda</taxon>
        <taxon>Hexapoda</taxon>
        <taxon>Insecta</taxon>
        <taxon>Pterygota</taxon>
        <taxon>Neoptera</taxon>
        <taxon>Polyneoptera</taxon>
        <taxon>Phasmatodea</taxon>
        <taxon>Timematodea</taxon>
        <taxon>Timematoidea</taxon>
        <taxon>Timematidae</taxon>
        <taxon>Timema</taxon>
    </lineage>
</organism>
<name>A0A7R8ZH26_TIMDO</name>
<reference evidence="2" key="1">
    <citation type="submission" date="2020-11" db="EMBL/GenBank/DDBJ databases">
        <authorList>
            <person name="Tran Van P."/>
        </authorList>
    </citation>
    <scope>NUCLEOTIDE SEQUENCE</scope>
</reference>
<evidence type="ECO:0000313" key="2">
    <source>
        <dbReference type="EMBL" id="CAD7205240.1"/>
    </source>
</evidence>
<dbReference type="AlphaFoldDB" id="A0A7R8ZH26"/>
<dbReference type="EMBL" id="OA574471">
    <property type="protein sequence ID" value="CAD7205240.1"/>
    <property type="molecule type" value="Genomic_DNA"/>
</dbReference>
<gene>
    <name evidence="2" type="ORF">TDIB3V08_LOCUS11392</name>
</gene>
<sequence>MVINEVEQLNTSPSSSSPSSWLGLFGTSPPPQCPNLLPLSPSLSLSLSLPPQSLLRLLPLTLTELSTSIVPKHHHSMFTASLQSAVGRLSAGYRSAERWLSVCRALAVSRPSAGCQLEYLDVIPSASLKS</sequence>